<dbReference type="GO" id="GO:0009055">
    <property type="term" value="F:electron transfer activity"/>
    <property type="evidence" value="ECO:0007669"/>
    <property type="project" value="InterPro"/>
</dbReference>
<dbReference type="Proteomes" id="UP000189796">
    <property type="component" value="Chromosome I"/>
</dbReference>
<evidence type="ECO:0000256" key="1">
    <source>
        <dbReference type="ARBA" id="ARBA00022617"/>
    </source>
</evidence>
<sequence length="585" mass="63531">MNRFELKLIRFVASAFVAVVLLSWTDRAPAQQTAPASPTPQLTFADQGWSTADREAFYTTSQGSRMIPYDWFKALRRLDVDAPFGADQLQRYGYLPNTGSSKNLPVGFVVDERPSPPQLGMTCAACHTGQLEYQKDGTIHQLRLDGAPANADFQLFMTDLLAATRATSRDAARFDTFAKTVLGPKFSAAKAATLKTDFDAWVAQFGEFMDKSLPPTPWGPGRLDAFNMIFNRVAVRGLGLPQNFAIADAPVSYPFLWNVSKQDHTQWTGSVENGLYIHALARNTGEMFGVFGEFSPKRIPAIPVPIILYDHNSADFAGLQTLEEKIVALKPPPWPRDIFPIDDALAARGKPLFETNCGGCHGEHDSKIVLDAWATPVQSVGTDTKVADNAANRTVDSGKLEGSLMPRPIGARLKNPAKATEVLANSVVGSLLDAALKNQSGIRDAIALDLAKAGKSSASPVEKASFVRENLSELFRVPPDAPKGAYEARVLHGIWATAPYLHNGSVPNLWELLTPPNQRKSSFMVGSRLFDPKNVGYATDQSPFKNGNFVADPANANGNGNGGHTAGTNLSEDDRRAIVEYLKTL</sequence>
<accession>A0A1M5X7W2</accession>
<dbReference type="GO" id="GO:0020037">
    <property type="term" value="F:heme binding"/>
    <property type="evidence" value="ECO:0007669"/>
    <property type="project" value="InterPro"/>
</dbReference>
<evidence type="ECO:0000313" key="8">
    <source>
        <dbReference type="Proteomes" id="UP000189796"/>
    </source>
</evidence>
<reference evidence="7 8" key="1">
    <citation type="submission" date="2016-11" db="EMBL/GenBank/DDBJ databases">
        <authorList>
            <person name="Jaros S."/>
            <person name="Januszkiewicz K."/>
            <person name="Wedrychowicz H."/>
        </authorList>
    </citation>
    <scope>NUCLEOTIDE SEQUENCE [LARGE SCALE GENOMIC DNA]</scope>
    <source>
        <strain evidence="7 8">GAS138</strain>
    </source>
</reference>
<dbReference type="Pfam" id="PF21419">
    <property type="entry name" value="RoxA-like_Cyt-c"/>
    <property type="match status" value="1"/>
</dbReference>
<evidence type="ECO:0000313" key="7">
    <source>
        <dbReference type="EMBL" id="SHH95881.1"/>
    </source>
</evidence>
<proteinExistence type="predicted"/>
<dbReference type="InterPro" id="IPR009056">
    <property type="entry name" value="Cyt_c-like_dom"/>
</dbReference>
<feature type="chain" id="PRO_5012861477" description="Cytochrome c domain-containing protein" evidence="5">
    <location>
        <begin position="31"/>
        <end position="585"/>
    </location>
</feature>
<gene>
    <name evidence="7" type="ORF">SAMN05443248_7106</name>
</gene>
<dbReference type="OrthoDB" id="417271at2"/>
<organism evidence="7 8">
    <name type="scientific">Bradyrhizobium erythrophlei</name>
    <dbReference type="NCBI Taxonomy" id="1437360"/>
    <lineage>
        <taxon>Bacteria</taxon>
        <taxon>Pseudomonadati</taxon>
        <taxon>Pseudomonadota</taxon>
        <taxon>Alphaproteobacteria</taxon>
        <taxon>Hyphomicrobiales</taxon>
        <taxon>Nitrobacteraceae</taxon>
        <taxon>Bradyrhizobium</taxon>
    </lineage>
</organism>
<protein>
    <recommendedName>
        <fullName evidence="6">Cytochrome c domain-containing protein</fullName>
    </recommendedName>
</protein>
<dbReference type="RefSeq" id="WP_079605378.1">
    <property type="nucleotide sequence ID" value="NZ_LT670817.1"/>
</dbReference>
<name>A0A1M5X7W2_9BRAD</name>
<dbReference type="PANTHER" id="PTHR30600">
    <property type="entry name" value="CYTOCHROME C PEROXIDASE-RELATED"/>
    <property type="match status" value="1"/>
</dbReference>
<evidence type="ECO:0000259" key="6">
    <source>
        <dbReference type="PROSITE" id="PS51007"/>
    </source>
</evidence>
<dbReference type="PANTHER" id="PTHR30600:SF9">
    <property type="entry name" value="BLR7738 PROTEIN"/>
    <property type="match status" value="1"/>
</dbReference>
<feature type="domain" description="Cytochrome c" evidence="6">
    <location>
        <begin position="344"/>
        <end position="585"/>
    </location>
</feature>
<keyword evidence="5" id="KW-0732">Signal</keyword>
<dbReference type="GO" id="GO:0046872">
    <property type="term" value="F:metal ion binding"/>
    <property type="evidence" value="ECO:0007669"/>
    <property type="project" value="UniProtKB-KW"/>
</dbReference>
<evidence type="ECO:0000256" key="5">
    <source>
        <dbReference type="SAM" id="SignalP"/>
    </source>
</evidence>
<evidence type="ECO:0000256" key="4">
    <source>
        <dbReference type="PROSITE-ProRule" id="PRU00433"/>
    </source>
</evidence>
<evidence type="ECO:0000256" key="2">
    <source>
        <dbReference type="ARBA" id="ARBA00022723"/>
    </source>
</evidence>
<dbReference type="InterPro" id="IPR051395">
    <property type="entry name" value="Cytochrome_c_Peroxidase/MauG"/>
</dbReference>
<dbReference type="PROSITE" id="PS51007">
    <property type="entry name" value="CYTC"/>
    <property type="match status" value="1"/>
</dbReference>
<feature type="signal peptide" evidence="5">
    <location>
        <begin position="1"/>
        <end position="30"/>
    </location>
</feature>
<dbReference type="InterPro" id="IPR047758">
    <property type="entry name" value="CytoC_perox"/>
</dbReference>
<dbReference type="NCBIfam" id="NF040606">
    <property type="entry name" value="CytoC_perox"/>
    <property type="match status" value="1"/>
</dbReference>
<keyword evidence="3 4" id="KW-0408">Iron</keyword>
<dbReference type="Gene3D" id="1.10.760.10">
    <property type="entry name" value="Cytochrome c-like domain"/>
    <property type="match status" value="1"/>
</dbReference>
<dbReference type="AlphaFoldDB" id="A0A1M5X7W2"/>
<keyword evidence="1 4" id="KW-0349">Heme</keyword>
<evidence type="ECO:0000256" key="3">
    <source>
        <dbReference type="ARBA" id="ARBA00023004"/>
    </source>
</evidence>
<dbReference type="GO" id="GO:0004130">
    <property type="term" value="F:cytochrome-c peroxidase activity"/>
    <property type="evidence" value="ECO:0007669"/>
    <property type="project" value="TreeGrafter"/>
</dbReference>
<dbReference type="InterPro" id="IPR036909">
    <property type="entry name" value="Cyt_c-like_dom_sf"/>
</dbReference>
<dbReference type="EMBL" id="LT670817">
    <property type="protein sequence ID" value="SHH95881.1"/>
    <property type="molecule type" value="Genomic_DNA"/>
</dbReference>
<dbReference type="SUPFAM" id="SSF46626">
    <property type="entry name" value="Cytochrome c"/>
    <property type="match status" value="1"/>
</dbReference>
<keyword evidence="2 4" id="KW-0479">Metal-binding</keyword>